<evidence type="ECO:0000256" key="5">
    <source>
        <dbReference type="ARBA" id="ARBA00022692"/>
    </source>
</evidence>
<dbReference type="OrthoDB" id="3267178at2"/>
<comment type="caution">
    <text evidence="11">The sequence shown here is derived from an EMBL/GenBank/DDBJ whole genome shotgun (WGS) entry which is preliminary data.</text>
</comment>
<evidence type="ECO:0000256" key="2">
    <source>
        <dbReference type="ARBA" id="ARBA00006742"/>
    </source>
</evidence>
<comment type="subcellular location">
    <subcellularLocation>
        <location evidence="1">Cell membrane</location>
        <topology evidence="1">Single-pass membrane protein</topology>
    </subcellularLocation>
</comment>
<comment type="similarity">
    <text evidence="2">Belongs to the YajC family.</text>
</comment>
<evidence type="ECO:0000256" key="8">
    <source>
        <dbReference type="ARBA" id="ARBA00023010"/>
    </source>
</evidence>
<organism evidence="11 12">
    <name type="scientific">Gulosibacter chungangensis</name>
    <dbReference type="NCBI Taxonomy" id="979746"/>
    <lineage>
        <taxon>Bacteria</taxon>
        <taxon>Bacillati</taxon>
        <taxon>Actinomycetota</taxon>
        <taxon>Actinomycetes</taxon>
        <taxon>Micrococcales</taxon>
        <taxon>Microbacteriaceae</taxon>
        <taxon>Gulosibacter</taxon>
    </lineage>
</organism>
<dbReference type="RefSeq" id="WP_158051557.1">
    <property type="nucleotide sequence ID" value="NZ_WBKB01000002.1"/>
</dbReference>
<dbReference type="NCBIfam" id="TIGR00739">
    <property type="entry name" value="yajC"/>
    <property type="match status" value="1"/>
</dbReference>
<keyword evidence="8" id="KW-0811">Translocation</keyword>
<evidence type="ECO:0000256" key="3">
    <source>
        <dbReference type="ARBA" id="ARBA00022448"/>
    </source>
</evidence>
<keyword evidence="6" id="KW-0653">Protein transport</keyword>
<dbReference type="PANTHER" id="PTHR33909">
    <property type="entry name" value="SEC TRANSLOCON ACCESSORY COMPLEX SUBUNIT YAJC"/>
    <property type="match status" value="1"/>
</dbReference>
<feature type="region of interest" description="Disordered" evidence="10">
    <location>
        <begin position="95"/>
        <end position="137"/>
    </location>
</feature>
<keyword evidence="7" id="KW-1133">Transmembrane helix</keyword>
<gene>
    <name evidence="11" type="primary">yajC</name>
    <name evidence="11" type="ORF">F8O05_04500</name>
</gene>
<dbReference type="Proteomes" id="UP000433493">
    <property type="component" value="Unassembled WGS sequence"/>
</dbReference>
<evidence type="ECO:0000313" key="12">
    <source>
        <dbReference type="Proteomes" id="UP000433493"/>
    </source>
</evidence>
<accession>A0A7J5BEH8</accession>
<dbReference type="SMART" id="SM01323">
    <property type="entry name" value="YajC"/>
    <property type="match status" value="1"/>
</dbReference>
<keyword evidence="3" id="KW-0813">Transport</keyword>
<evidence type="ECO:0000313" key="11">
    <source>
        <dbReference type="EMBL" id="KAB1644054.1"/>
    </source>
</evidence>
<evidence type="ECO:0000256" key="7">
    <source>
        <dbReference type="ARBA" id="ARBA00022989"/>
    </source>
</evidence>
<dbReference type="Pfam" id="PF02699">
    <property type="entry name" value="YajC"/>
    <property type="match status" value="1"/>
</dbReference>
<keyword evidence="9" id="KW-0472">Membrane</keyword>
<keyword evidence="12" id="KW-1185">Reference proteome</keyword>
<protein>
    <submittedName>
        <fullName evidence="11">Preprotein translocase subunit YajC</fullName>
    </submittedName>
</protein>
<reference evidence="11 12" key="1">
    <citation type="submission" date="2019-09" db="EMBL/GenBank/DDBJ databases">
        <title>Phylogeny of genus Pseudoclavibacter and closely related genus.</title>
        <authorList>
            <person name="Li Y."/>
        </authorList>
    </citation>
    <scope>NUCLEOTIDE SEQUENCE [LARGE SCALE GENOMIC DNA]</scope>
    <source>
        <strain evidence="11 12">KCTC 13959</strain>
    </source>
</reference>
<proteinExistence type="inferred from homology"/>
<name>A0A7J5BEH8_9MICO</name>
<dbReference type="InterPro" id="IPR003849">
    <property type="entry name" value="Preprotein_translocase_YajC"/>
</dbReference>
<evidence type="ECO:0000256" key="4">
    <source>
        <dbReference type="ARBA" id="ARBA00022475"/>
    </source>
</evidence>
<feature type="compositionally biased region" description="Basic and acidic residues" evidence="10">
    <location>
        <begin position="109"/>
        <end position="124"/>
    </location>
</feature>
<dbReference type="EMBL" id="WBKB01000002">
    <property type="protein sequence ID" value="KAB1644054.1"/>
    <property type="molecule type" value="Genomic_DNA"/>
</dbReference>
<evidence type="ECO:0000256" key="9">
    <source>
        <dbReference type="ARBA" id="ARBA00023136"/>
    </source>
</evidence>
<keyword evidence="4" id="KW-1003">Cell membrane</keyword>
<sequence length="137" mass="14732">MDLTLLLPLALLVLMMVFMWRSNKKRTAQQQELRAKIQPGVEVMTQSGIFGTLISVDEDSNVATVETSPGVVLRVHKATIANVVEPAVEVPNDASALTGDAVEDSTIADSKDVDTNATDAHESNADDDNSNEDRPKA</sequence>
<evidence type="ECO:0000256" key="1">
    <source>
        <dbReference type="ARBA" id="ARBA00004162"/>
    </source>
</evidence>
<dbReference type="GO" id="GO:0015031">
    <property type="term" value="P:protein transport"/>
    <property type="evidence" value="ECO:0007669"/>
    <property type="project" value="UniProtKB-KW"/>
</dbReference>
<dbReference type="AlphaFoldDB" id="A0A7J5BEH8"/>
<dbReference type="GO" id="GO:0005886">
    <property type="term" value="C:plasma membrane"/>
    <property type="evidence" value="ECO:0007669"/>
    <property type="project" value="UniProtKB-SubCell"/>
</dbReference>
<evidence type="ECO:0000256" key="10">
    <source>
        <dbReference type="SAM" id="MobiDB-lite"/>
    </source>
</evidence>
<evidence type="ECO:0000256" key="6">
    <source>
        <dbReference type="ARBA" id="ARBA00022927"/>
    </source>
</evidence>
<keyword evidence="5" id="KW-0812">Transmembrane</keyword>
<dbReference type="PANTHER" id="PTHR33909:SF1">
    <property type="entry name" value="SEC TRANSLOCON ACCESSORY COMPLEX SUBUNIT YAJC"/>
    <property type="match status" value="1"/>
</dbReference>